<dbReference type="PANTHER" id="PTHR34989:SF1">
    <property type="entry name" value="PROTEIN HDED"/>
    <property type="match status" value="1"/>
</dbReference>
<comment type="caution">
    <text evidence="2">The sequence shown here is derived from an EMBL/GenBank/DDBJ whole genome shotgun (WGS) entry which is preliminary data.</text>
</comment>
<dbReference type="InterPro" id="IPR005325">
    <property type="entry name" value="DUF308_memb"/>
</dbReference>
<feature type="transmembrane region" description="Helical" evidence="1">
    <location>
        <begin position="147"/>
        <end position="171"/>
    </location>
</feature>
<feature type="transmembrane region" description="Helical" evidence="1">
    <location>
        <begin position="12"/>
        <end position="30"/>
    </location>
</feature>
<name>A0ABS5K1S6_9BACT</name>
<gene>
    <name evidence="2" type="ORF">KEM10_22725</name>
</gene>
<keyword evidence="1" id="KW-0472">Membrane</keyword>
<dbReference type="EMBL" id="JAGUCO010000040">
    <property type="protein sequence ID" value="MBS2101118.1"/>
    <property type="molecule type" value="Genomic_DNA"/>
</dbReference>
<evidence type="ECO:0000313" key="2">
    <source>
        <dbReference type="EMBL" id="MBS2101118.1"/>
    </source>
</evidence>
<proteinExistence type="predicted"/>
<accession>A0ABS5K1S6</accession>
<protein>
    <submittedName>
        <fullName evidence="2">DUF308 domain-containing protein</fullName>
    </submittedName>
</protein>
<keyword evidence="1" id="KW-1133">Transmembrane helix</keyword>
<dbReference type="Pfam" id="PF03729">
    <property type="entry name" value="DUF308"/>
    <property type="match status" value="1"/>
</dbReference>
<feature type="transmembrane region" description="Helical" evidence="1">
    <location>
        <begin position="69"/>
        <end position="86"/>
    </location>
</feature>
<dbReference type="PANTHER" id="PTHR34989">
    <property type="entry name" value="PROTEIN HDED"/>
    <property type="match status" value="1"/>
</dbReference>
<dbReference type="InterPro" id="IPR052712">
    <property type="entry name" value="Acid_resist_chaperone_HdeD"/>
</dbReference>
<keyword evidence="3" id="KW-1185">Reference proteome</keyword>
<evidence type="ECO:0000256" key="1">
    <source>
        <dbReference type="SAM" id="Phobius"/>
    </source>
</evidence>
<keyword evidence="1" id="KW-0812">Transmembrane</keyword>
<dbReference type="RefSeq" id="WP_212220284.1">
    <property type="nucleotide sequence ID" value="NZ_JAGUCO010000040.1"/>
</dbReference>
<reference evidence="2 3" key="1">
    <citation type="journal article" date="2015" name="Int. J. Syst. Evol. Microbiol.">
        <title>Carboxylicivirga linearis sp. nov., isolated from a sea cucumber culture pond.</title>
        <authorList>
            <person name="Wang F.Q."/>
            <person name="Zhou Y.X."/>
            <person name="Lin X.Z."/>
            <person name="Chen G.J."/>
            <person name="Du Z.J."/>
        </authorList>
    </citation>
    <scope>NUCLEOTIDE SEQUENCE [LARGE SCALE GENOMIC DNA]</scope>
    <source>
        <strain evidence="2 3">FB218</strain>
    </source>
</reference>
<evidence type="ECO:0000313" key="3">
    <source>
        <dbReference type="Proteomes" id="UP000708576"/>
    </source>
</evidence>
<dbReference type="Proteomes" id="UP000708576">
    <property type="component" value="Unassembled WGS sequence"/>
</dbReference>
<organism evidence="2 3">
    <name type="scientific">Carboxylicivirga linearis</name>
    <dbReference type="NCBI Taxonomy" id="1628157"/>
    <lineage>
        <taxon>Bacteria</taxon>
        <taxon>Pseudomonadati</taxon>
        <taxon>Bacteroidota</taxon>
        <taxon>Bacteroidia</taxon>
        <taxon>Marinilabiliales</taxon>
        <taxon>Marinilabiliaceae</taxon>
        <taxon>Carboxylicivirga</taxon>
    </lineage>
</organism>
<sequence length="182" mass="20128">MKEKLKNWWMYLLRGILLILLALFVLFNPIEAIVGMTVYIGIGLLMSGAFITTLALLSKKTVVNWGWRLTEGIIDILFGFILLSSPVISASVIPFVVGFWIIVYGTLLFVNSFSEKKEGVASWWVGMVGGLLSIGMGYIIINNTLFGAIAITSWLGIGFLLAGILSINVALRMKQVYKQSFQ</sequence>
<feature type="transmembrane region" description="Helical" evidence="1">
    <location>
        <begin position="92"/>
        <end position="110"/>
    </location>
</feature>
<feature type="transmembrane region" description="Helical" evidence="1">
    <location>
        <begin position="36"/>
        <end position="57"/>
    </location>
</feature>
<feature type="transmembrane region" description="Helical" evidence="1">
    <location>
        <begin position="122"/>
        <end position="141"/>
    </location>
</feature>